<dbReference type="Pfam" id="PF01041">
    <property type="entry name" value="DegT_DnrJ_EryC1"/>
    <property type="match status" value="1"/>
</dbReference>
<evidence type="ECO:0000313" key="4">
    <source>
        <dbReference type="Proteomes" id="UP000660862"/>
    </source>
</evidence>
<accession>A0A917HBX9</accession>
<dbReference type="InterPro" id="IPR000653">
    <property type="entry name" value="DegT/StrS_aminotransferase"/>
</dbReference>
<dbReference type="EMBL" id="BMER01000001">
    <property type="protein sequence ID" value="GGG73941.1"/>
    <property type="molecule type" value="Genomic_DNA"/>
</dbReference>
<dbReference type="InterPro" id="IPR015421">
    <property type="entry name" value="PyrdxlP-dep_Trfase_major"/>
</dbReference>
<dbReference type="Gene3D" id="3.90.1150.10">
    <property type="entry name" value="Aspartate Aminotransferase, domain 1"/>
    <property type="match status" value="1"/>
</dbReference>
<keyword evidence="2" id="KW-0663">Pyridoxal phosphate</keyword>
<evidence type="ECO:0000256" key="2">
    <source>
        <dbReference type="RuleBase" id="RU004508"/>
    </source>
</evidence>
<sequence length="460" mass="50328">MIVYMDTQKNNGRRDFLRTGALLGATVMASPLSTFSSNSSSSSKPAILGGRSIWSDKQWPQWPRWNPETDERRLLEVVRSGVWSRGRTTAEFEQKWAAMVGTDRSLAVVNGTNALATAINSFGIGPGDEVLVPPYTFIATVSAILFNGAMPVFVDVDPATFQIDPRKMAAKITSKTKAILPVHILGLPADMDAIMAIAKQHKLLVIEDACQAHLAEYGGRKVGSIGHAGCFSFQNSKNLPIGEGGAITSNDQLFMDRCSSYHSYGLPAGSFNPLDTGMLGSKLRFTEYQAAIGLVMLERLQEETDVRHSNATYLAAMISEIPGITPYQLYPKVDKGAFHLFPFRYDPSGFSGLSRDSFLTALRAEGVPCSGGYVPLNTQPFIQASFNSPLFQQLYPGKDVDFQSFTEKNQCPLNDKLCEEAVWLTQNMLLGPRTDMDEIAMAIGRIHHNAADIVKSLPTN</sequence>
<dbReference type="AlphaFoldDB" id="A0A917HBX9"/>
<keyword evidence="4" id="KW-1185">Reference proteome</keyword>
<dbReference type="GO" id="GO:0008483">
    <property type="term" value="F:transaminase activity"/>
    <property type="evidence" value="ECO:0007669"/>
    <property type="project" value="TreeGrafter"/>
</dbReference>
<dbReference type="CDD" id="cd00616">
    <property type="entry name" value="AHBA_syn"/>
    <property type="match status" value="1"/>
</dbReference>
<evidence type="ECO:0000256" key="1">
    <source>
        <dbReference type="ARBA" id="ARBA00037999"/>
    </source>
</evidence>
<organism evidence="3 4">
    <name type="scientific">Parapedobacter pyrenivorans</name>
    <dbReference type="NCBI Taxonomy" id="1305674"/>
    <lineage>
        <taxon>Bacteria</taxon>
        <taxon>Pseudomonadati</taxon>
        <taxon>Bacteroidota</taxon>
        <taxon>Sphingobacteriia</taxon>
        <taxon>Sphingobacteriales</taxon>
        <taxon>Sphingobacteriaceae</taxon>
        <taxon>Parapedobacter</taxon>
    </lineage>
</organism>
<dbReference type="GO" id="GO:0030170">
    <property type="term" value="F:pyridoxal phosphate binding"/>
    <property type="evidence" value="ECO:0007669"/>
    <property type="project" value="TreeGrafter"/>
</dbReference>
<dbReference type="InterPro" id="IPR015422">
    <property type="entry name" value="PyrdxlP-dep_Trfase_small"/>
</dbReference>
<dbReference type="Gene3D" id="3.40.640.10">
    <property type="entry name" value="Type I PLP-dependent aspartate aminotransferase-like (Major domain)"/>
    <property type="match status" value="1"/>
</dbReference>
<dbReference type="PANTHER" id="PTHR30244">
    <property type="entry name" value="TRANSAMINASE"/>
    <property type="match status" value="1"/>
</dbReference>
<proteinExistence type="inferred from homology"/>
<gene>
    <name evidence="3" type="ORF">GCM10007415_01680</name>
</gene>
<reference evidence="3" key="1">
    <citation type="journal article" date="2014" name="Int. J. Syst. Evol. Microbiol.">
        <title>Complete genome sequence of Corynebacterium casei LMG S-19264T (=DSM 44701T), isolated from a smear-ripened cheese.</title>
        <authorList>
            <consortium name="US DOE Joint Genome Institute (JGI-PGF)"/>
            <person name="Walter F."/>
            <person name="Albersmeier A."/>
            <person name="Kalinowski J."/>
            <person name="Ruckert C."/>
        </authorList>
    </citation>
    <scope>NUCLEOTIDE SEQUENCE</scope>
    <source>
        <strain evidence="3">CGMCC 1.12195</strain>
    </source>
</reference>
<name>A0A917HBX9_9SPHI</name>
<evidence type="ECO:0000313" key="3">
    <source>
        <dbReference type="EMBL" id="GGG73941.1"/>
    </source>
</evidence>
<dbReference type="PANTHER" id="PTHR30244:SF34">
    <property type="entry name" value="DTDP-4-AMINO-4,6-DIDEOXYGALACTOSE TRANSAMINASE"/>
    <property type="match status" value="1"/>
</dbReference>
<comment type="similarity">
    <text evidence="1 2">Belongs to the DegT/DnrJ/EryC1 family.</text>
</comment>
<comment type="caution">
    <text evidence="3">The sequence shown here is derived from an EMBL/GenBank/DDBJ whole genome shotgun (WGS) entry which is preliminary data.</text>
</comment>
<evidence type="ECO:0008006" key="5">
    <source>
        <dbReference type="Google" id="ProtNLM"/>
    </source>
</evidence>
<protein>
    <recommendedName>
        <fullName evidence="5">dTDP-4-amino-4,6-dideoxygalactose transaminase</fullName>
    </recommendedName>
</protein>
<dbReference type="Proteomes" id="UP000660862">
    <property type="component" value="Unassembled WGS sequence"/>
</dbReference>
<dbReference type="SUPFAM" id="SSF53383">
    <property type="entry name" value="PLP-dependent transferases"/>
    <property type="match status" value="1"/>
</dbReference>
<reference evidence="3" key="2">
    <citation type="submission" date="2020-09" db="EMBL/GenBank/DDBJ databases">
        <authorList>
            <person name="Sun Q."/>
            <person name="Zhou Y."/>
        </authorList>
    </citation>
    <scope>NUCLEOTIDE SEQUENCE</scope>
    <source>
        <strain evidence="3">CGMCC 1.12195</strain>
    </source>
</reference>
<dbReference type="GO" id="GO:0000271">
    <property type="term" value="P:polysaccharide biosynthetic process"/>
    <property type="evidence" value="ECO:0007669"/>
    <property type="project" value="TreeGrafter"/>
</dbReference>
<dbReference type="InterPro" id="IPR015424">
    <property type="entry name" value="PyrdxlP-dep_Trfase"/>
</dbReference>